<protein>
    <submittedName>
        <fullName evidence="1">Uncharacterized protein</fullName>
    </submittedName>
</protein>
<dbReference type="EMBL" id="JBBYAK010000001">
    <property type="protein sequence ID" value="MEL3956891.1"/>
    <property type="molecule type" value="Genomic_DNA"/>
</dbReference>
<evidence type="ECO:0000313" key="1">
    <source>
        <dbReference type="EMBL" id="MEL3956891.1"/>
    </source>
</evidence>
<accession>A0ABU9JVL2</accession>
<sequence>MKKQKFKVRHFRLIDGKKVEFNPYENEQLADKCKLALAFMITGKEHVLVNNR</sequence>
<organism evidence="1 2">
    <name type="scientific">Caldifermentibacillus hisashii</name>
    <dbReference type="NCBI Taxonomy" id="996558"/>
    <lineage>
        <taxon>Bacteria</taxon>
        <taxon>Bacillati</taxon>
        <taxon>Bacillota</taxon>
        <taxon>Bacilli</taxon>
        <taxon>Bacillales</taxon>
        <taxon>Bacillaceae</taxon>
        <taxon>Caldifermentibacillus</taxon>
    </lineage>
</organism>
<dbReference type="RefSeq" id="WP_342019965.1">
    <property type="nucleotide sequence ID" value="NZ_JBBYAK010000001.1"/>
</dbReference>
<keyword evidence="2" id="KW-1185">Reference proteome</keyword>
<name>A0ABU9JVL2_9BACI</name>
<dbReference type="Proteomes" id="UP001459714">
    <property type="component" value="Unassembled WGS sequence"/>
</dbReference>
<comment type="caution">
    <text evidence="1">The sequence shown here is derived from an EMBL/GenBank/DDBJ whole genome shotgun (WGS) entry which is preliminary data.</text>
</comment>
<evidence type="ECO:0000313" key="2">
    <source>
        <dbReference type="Proteomes" id="UP001459714"/>
    </source>
</evidence>
<reference evidence="1 2" key="1">
    <citation type="submission" date="2024-03" db="EMBL/GenBank/DDBJ databases">
        <title>Bacilli Hybrid Assemblies.</title>
        <authorList>
            <person name="Kovac J."/>
        </authorList>
    </citation>
    <scope>NUCLEOTIDE SEQUENCE [LARGE SCALE GENOMIC DNA]</scope>
    <source>
        <strain evidence="1 2">FSL M8-0022</strain>
    </source>
</reference>
<gene>
    <name evidence="1" type="ORF">NST17_06735</name>
</gene>
<proteinExistence type="predicted"/>